<protein>
    <submittedName>
        <fullName evidence="3">Rho GTPase-activating protein 10</fullName>
    </submittedName>
</protein>
<dbReference type="Proteomes" id="UP000700334">
    <property type="component" value="Unassembled WGS sequence"/>
</dbReference>
<proteinExistence type="predicted"/>
<dbReference type="PANTHER" id="PTHR12552">
    <property type="entry name" value="OLIGOPHRENIN 1"/>
    <property type="match status" value="1"/>
</dbReference>
<dbReference type="EMBL" id="JAGFMF010011634">
    <property type="protein sequence ID" value="KAG8518398.1"/>
    <property type="molecule type" value="Genomic_DNA"/>
</dbReference>
<dbReference type="GO" id="GO:0007010">
    <property type="term" value="P:cytoskeleton organization"/>
    <property type="evidence" value="ECO:0007669"/>
    <property type="project" value="TreeGrafter"/>
</dbReference>
<evidence type="ECO:0000256" key="1">
    <source>
        <dbReference type="SAM" id="MobiDB-lite"/>
    </source>
</evidence>
<feature type="region of interest" description="Disordered" evidence="1">
    <location>
        <begin position="1"/>
        <end position="23"/>
    </location>
</feature>
<evidence type="ECO:0000259" key="2">
    <source>
        <dbReference type="Pfam" id="PF16746"/>
    </source>
</evidence>
<sequence length="177" mass="19376">MRPLLRAARSAPRSPRRGCCASRAPAPPGLLRLPGSCPSRAAAPPGLLPLLGCCAPRAPARALRTWRPPAAVMGLQPLEFSDCYLDSPWFRERVRAHEAELERTNKFIKELIKDGKNLIAATKRHLFSSGRFRPAGSIVVVLAGSRCCIQWMEAVTRLNSLPCAERPPSARDYPAQS</sequence>
<reference evidence="3" key="1">
    <citation type="journal article" date="2021" name="Evol. Appl.">
        <title>The genome of the Pyrenean desman and the effects of bottlenecks and inbreeding on the genomic landscape of an endangered species.</title>
        <authorList>
            <person name="Escoda L."/>
            <person name="Castresana J."/>
        </authorList>
    </citation>
    <scope>NUCLEOTIDE SEQUENCE</scope>
    <source>
        <strain evidence="3">IBE-C5619</strain>
    </source>
</reference>
<evidence type="ECO:0000313" key="3">
    <source>
        <dbReference type="EMBL" id="KAG8518398.1"/>
    </source>
</evidence>
<gene>
    <name evidence="3" type="ORF">J0S82_014940</name>
</gene>
<feature type="domain" description="BAR" evidence="2">
    <location>
        <begin position="78"/>
        <end position="124"/>
    </location>
</feature>
<evidence type="ECO:0000313" key="4">
    <source>
        <dbReference type="Proteomes" id="UP000700334"/>
    </source>
</evidence>
<dbReference type="Gene3D" id="1.20.1270.60">
    <property type="entry name" value="Arfaptin homology (AH) domain/BAR domain"/>
    <property type="match status" value="1"/>
</dbReference>
<dbReference type="InterPro" id="IPR047234">
    <property type="entry name" value="GRAF_fam"/>
</dbReference>
<dbReference type="SUPFAM" id="SSF103657">
    <property type="entry name" value="BAR/IMD domain-like"/>
    <property type="match status" value="1"/>
</dbReference>
<keyword evidence="4" id="KW-1185">Reference proteome</keyword>
<dbReference type="GO" id="GO:0005096">
    <property type="term" value="F:GTPase activator activity"/>
    <property type="evidence" value="ECO:0007669"/>
    <property type="project" value="InterPro"/>
</dbReference>
<accession>A0A8J6ACV7</accession>
<dbReference type="InterPro" id="IPR004148">
    <property type="entry name" value="BAR_dom"/>
</dbReference>
<feature type="compositionally biased region" description="Low complexity" evidence="1">
    <location>
        <begin position="1"/>
        <end position="13"/>
    </location>
</feature>
<dbReference type="PANTHER" id="PTHR12552:SF5">
    <property type="entry name" value="RHO GTPASE-ACTIVATING PROTEIN 10"/>
    <property type="match status" value="1"/>
</dbReference>
<organism evidence="3 4">
    <name type="scientific">Galemys pyrenaicus</name>
    <name type="common">Iberian desman</name>
    <name type="synonym">Pyrenean desman</name>
    <dbReference type="NCBI Taxonomy" id="202257"/>
    <lineage>
        <taxon>Eukaryota</taxon>
        <taxon>Metazoa</taxon>
        <taxon>Chordata</taxon>
        <taxon>Craniata</taxon>
        <taxon>Vertebrata</taxon>
        <taxon>Euteleostomi</taxon>
        <taxon>Mammalia</taxon>
        <taxon>Eutheria</taxon>
        <taxon>Laurasiatheria</taxon>
        <taxon>Eulipotyphla</taxon>
        <taxon>Talpidae</taxon>
        <taxon>Galemys</taxon>
    </lineage>
</organism>
<dbReference type="Pfam" id="PF16746">
    <property type="entry name" value="BAR_3"/>
    <property type="match status" value="1"/>
</dbReference>
<name>A0A8J6ACV7_GALPY</name>
<dbReference type="GO" id="GO:0043066">
    <property type="term" value="P:negative regulation of apoptotic process"/>
    <property type="evidence" value="ECO:0007669"/>
    <property type="project" value="TreeGrafter"/>
</dbReference>
<comment type="caution">
    <text evidence="3">The sequence shown here is derived from an EMBL/GenBank/DDBJ whole genome shotgun (WGS) entry which is preliminary data.</text>
</comment>
<dbReference type="AlphaFoldDB" id="A0A8J6ACV7"/>
<dbReference type="GO" id="GO:0005829">
    <property type="term" value="C:cytosol"/>
    <property type="evidence" value="ECO:0007669"/>
    <property type="project" value="TreeGrafter"/>
</dbReference>
<dbReference type="OrthoDB" id="3183924at2759"/>
<dbReference type="InterPro" id="IPR027267">
    <property type="entry name" value="AH/BAR_dom_sf"/>
</dbReference>